<dbReference type="EMBL" id="UOFN01000050">
    <property type="protein sequence ID" value="VAW75672.1"/>
    <property type="molecule type" value="Genomic_DNA"/>
</dbReference>
<dbReference type="Pfam" id="PF12849">
    <property type="entry name" value="PBP_like_2"/>
    <property type="match status" value="1"/>
</dbReference>
<dbReference type="InterPro" id="IPR050811">
    <property type="entry name" value="Phosphate_ABC_transporter"/>
</dbReference>
<evidence type="ECO:0000313" key="3">
    <source>
        <dbReference type="EMBL" id="VAW75672.1"/>
    </source>
</evidence>
<keyword evidence="1" id="KW-0732">Signal</keyword>
<name>A0A3B0YK50_9ZZZZ</name>
<gene>
    <name evidence="3" type="ORF">MNBD_GAMMA15-921</name>
</gene>
<dbReference type="InterPro" id="IPR024370">
    <property type="entry name" value="PBP_domain"/>
</dbReference>
<dbReference type="AlphaFoldDB" id="A0A3B0YK50"/>
<sequence length="295" mass="32646">MNRTSIFAVLSLFITVWGQPVFSETQPALHWVGCGISKKAYLVELAKAYEKKTGIVIDVQGGGATRGIRDVANMSADLGGSCRRRLRGVDEETGVIQVPVAWDALVVIVNKDNPVSNISLEDLRKVYLGQITNWTQLGGKDMPLRVLARKGKISGVGSTTRKLLFDNYEQDFIVSELFDSSGPLEKQVVIEPGAMGISGISSARKRDVKILDLEGKSPSYENVRTGKYLLYRPLYLIYNKNGEQADKAREFIRFAGSIEGRDVIRANNTVPYLEGLNLLRVKLKESRMARKGGLH</sequence>
<dbReference type="PANTHER" id="PTHR30570">
    <property type="entry name" value="PERIPLASMIC PHOSPHATE BINDING COMPONENT OF PHOSPHATE ABC TRANSPORTER"/>
    <property type="match status" value="1"/>
</dbReference>
<feature type="domain" description="PBP" evidence="2">
    <location>
        <begin position="40"/>
        <end position="255"/>
    </location>
</feature>
<dbReference type="PANTHER" id="PTHR30570:SF1">
    <property type="entry name" value="PHOSPHATE-BINDING PROTEIN PSTS"/>
    <property type="match status" value="1"/>
</dbReference>
<dbReference type="SUPFAM" id="SSF53850">
    <property type="entry name" value="Periplasmic binding protein-like II"/>
    <property type="match status" value="1"/>
</dbReference>
<reference evidence="3" key="1">
    <citation type="submission" date="2018-06" db="EMBL/GenBank/DDBJ databases">
        <authorList>
            <person name="Zhirakovskaya E."/>
        </authorList>
    </citation>
    <scope>NUCLEOTIDE SEQUENCE</scope>
</reference>
<evidence type="ECO:0000259" key="2">
    <source>
        <dbReference type="Pfam" id="PF12849"/>
    </source>
</evidence>
<organism evidence="3">
    <name type="scientific">hydrothermal vent metagenome</name>
    <dbReference type="NCBI Taxonomy" id="652676"/>
    <lineage>
        <taxon>unclassified sequences</taxon>
        <taxon>metagenomes</taxon>
        <taxon>ecological metagenomes</taxon>
    </lineage>
</organism>
<protein>
    <submittedName>
        <fullName evidence="3">Phosphate ABC transporter, periplasmic phosphate-binding protein PstS (TC 3.A.1.7.1)</fullName>
    </submittedName>
</protein>
<accession>A0A3B0YK50</accession>
<proteinExistence type="predicted"/>
<evidence type="ECO:0000256" key="1">
    <source>
        <dbReference type="ARBA" id="ARBA00022729"/>
    </source>
</evidence>
<dbReference type="Gene3D" id="3.40.190.10">
    <property type="entry name" value="Periplasmic binding protein-like II"/>
    <property type="match status" value="2"/>
</dbReference>